<protein>
    <submittedName>
        <fullName evidence="1">Uncharacterized protein</fullName>
    </submittedName>
</protein>
<reference evidence="1 2" key="1">
    <citation type="journal article" date="2014" name="Agronomy (Basel)">
        <title>A Draft Genome Sequence for Ensete ventricosum, the Drought-Tolerant Tree Against Hunger.</title>
        <authorList>
            <person name="Harrison J."/>
            <person name="Moore K.A."/>
            <person name="Paszkiewicz K."/>
            <person name="Jones T."/>
            <person name="Grant M."/>
            <person name="Ambacheew D."/>
            <person name="Muzemil S."/>
            <person name="Studholme D.J."/>
        </authorList>
    </citation>
    <scope>NUCLEOTIDE SEQUENCE [LARGE SCALE GENOMIC DNA]</scope>
</reference>
<dbReference type="Proteomes" id="UP000287651">
    <property type="component" value="Unassembled WGS sequence"/>
</dbReference>
<dbReference type="EMBL" id="AMZH03000590">
    <property type="protein sequence ID" value="RRT82954.1"/>
    <property type="molecule type" value="Genomic_DNA"/>
</dbReference>
<accession>A0A427B3A0</accession>
<sequence length="200" mass="21491">MKADHDLDTAVTEGSLDVIRERYNIPTEYGLHVPRSGQRPYSSDASGVCISVDALEAGPCALARLRSSRRRGGGAQLNGGRFQVWLGREEAGSLELGSAANSCKKVGSGGVPDVTSPTATRCSYLRSLLSPLLTIPSYFVVASVVLTARRASCFLQLGRVDLAHLTRVRSVVRLLTLSYLCQVGSTVLGRPRWRSSCPRA</sequence>
<evidence type="ECO:0000313" key="1">
    <source>
        <dbReference type="EMBL" id="RRT82954.1"/>
    </source>
</evidence>
<proteinExistence type="predicted"/>
<gene>
    <name evidence="1" type="ORF">B296_00000250</name>
</gene>
<dbReference type="AlphaFoldDB" id="A0A427B3A0"/>
<comment type="caution">
    <text evidence="1">The sequence shown here is derived from an EMBL/GenBank/DDBJ whole genome shotgun (WGS) entry which is preliminary data.</text>
</comment>
<organism evidence="1 2">
    <name type="scientific">Ensete ventricosum</name>
    <name type="common">Abyssinian banana</name>
    <name type="synonym">Musa ensete</name>
    <dbReference type="NCBI Taxonomy" id="4639"/>
    <lineage>
        <taxon>Eukaryota</taxon>
        <taxon>Viridiplantae</taxon>
        <taxon>Streptophyta</taxon>
        <taxon>Embryophyta</taxon>
        <taxon>Tracheophyta</taxon>
        <taxon>Spermatophyta</taxon>
        <taxon>Magnoliopsida</taxon>
        <taxon>Liliopsida</taxon>
        <taxon>Zingiberales</taxon>
        <taxon>Musaceae</taxon>
        <taxon>Ensete</taxon>
    </lineage>
</organism>
<evidence type="ECO:0000313" key="2">
    <source>
        <dbReference type="Proteomes" id="UP000287651"/>
    </source>
</evidence>
<name>A0A427B3A0_ENSVE</name>